<feature type="compositionally biased region" description="Pro residues" evidence="1">
    <location>
        <begin position="3193"/>
        <end position="3217"/>
    </location>
</feature>
<feature type="region of interest" description="Disordered" evidence="1">
    <location>
        <begin position="334"/>
        <end position="365"/>
    </location>
</feature>
<feature type="region of interest" description="Disordered" evidence="1">
    <location>
        <begin position="1601"/>
        <end position="1702"/>
    </location>
</feature>
<feature type="compositionally biased region" description="Low complexity" evidence="1">
    <location>
        <begin position="3164"/>
        <end position="3182"/>
    </location>
</feature>
<dbReference type="EMBL" id="JACIFZ010000002">
    <property type="protein sequence ID" value="MBB4221116.1"/>
    <property type="molecule type" value="Genomic_DNA"/>
</dbReference>
<feature type="region of interest" description="Disordered" evidence="1">
    <location>
        <begin position="849"/>
        <end position="895"/>
    </location>
</feature>
<gene>
    <name evidence="3" type="ORF">GGD71_001876</name>
</gene>
<dbReference type="Proteomes" id="UP000524450">
    <property type="component" value="Unassembled WGS sequence"/>
</dbReference>
<feature type="compositionally biased region" description="Polar residues" evidence="1">
    <location>
        <begin position="1652"/>
        <end position="1668"/>
    </location>
</feature>
<dbReference type="RefSeq" id="WP_184637144.1">
    <property type="nucleotide sequence ID" value="NZ_JACIFZ010000002.1"/>
</dbReference>
<evidence type="ECO:0000313" key="3">
    <source>
        <dbReference type="EMBL" id="MBB4221116.1"/>
    </source>
</evidence>
<feature type="compositionally biased region" description="Pro residues" evidence="1">
    <location>
        <begin position="865"/>
        <end position="879"/>
    </location>
</feature>
<feature type="region of interest" description="Disordered" evidence="1">
    <location>
        <begin position="1748"/>
        <end position="1771"/>
    </location>
</feature>
<comment type="caution">
    <text evidence="3">The sequence shown here is derived from an EMBL/GenBank/DDBJ whole genome shotgun (WGS) entry which is preliminary data.</text>
</comment>
<feature type="compositionally biased region" description="Basic and acidic residues" evidence="1">
    <location>
        <begin position="17"/>
        <end position="74"/>
    </location>
</feature>
<accession>A0A840FEY1</accession>
<name>A0A840FEY1_9BURK</name>
<feature type="compositionally biased region" description="Low complexity" evidence="1">
    <location>
        <begin position="1628"/>
        <end position="1641"/>
    </location>
</feature>
<dbReference type="PANTHER" id="PTHR24216">
    <property type="entry name" value="PAXILLIN-RELATED"/>
    <property type="match status" value="1"/>
</dbReference>
<feature type="region of interest" description="Disordered" evidence="1">
    <location>
        <begin position="17"/>
        <end position="187"/>
    </location>
</feature>
<feature type="compositionally biased region" description="Basic and acidic residues" evidence="1">
    <location>
        <begin position="95"/>
        <end position="116"/>
    </location>
</feature>
<evidence type="ECO:0000256" key="1">
    <source>
        <dbReference type="SAM" id="MobiDB-lite"/>
    </source>
</evidence>
<feature type="region of interest" description="Disordered" evidence="1">
    <location>
        <begin position="3140"/>
        <end position="3221"/>
    </location>
</feature>
<feature type="compositionally biased region" description="Polar residues" evidence="1">
    <location>
        <begin position="350"/>
        <end position="364"/>
    </location>
</feature>
<feature type="region of interest" description="Disordered" evidence="1">
    <location>
        <begin position="2936"/>
        <end position="2972"/>
    </location>
</feature>
<dbReference type="PANTHER" id="PTHR24216:SF65">
    <property type="entry name" value="PAXILLIN-LIKE PROTEIN 1"/>
    <property type="match status" value="1"/>
</dbReference>
<protein>
    <recommendedName>
        <fullName evidence="2">DUF4781 domain-containing protein</fullName>
    </recommendedName>
</protein>
<dbReference type="InterPro" id="IPR031962">
    <property type="entry name" value="DUF4781"/>
</dbReference>
<feature type="region of interest" description="Disordered" evidence="1">
    <location>
        <begin position="2832"/>
        <end position="2852"/>
    </location>
</feature>
<feature type="region of interest" description="Disordered" evidence="1">
    <location>
        <begin position="2074"/>
        <end position="2148"/>
    </location>
</feature>
<evidence type="ECO:0000313" key="4">
    <source>
        <dbReference type="Proteomes" id="UP000524450"/>
    </source>
</evidence>
<proteinExistence type="predicted"/>
<feature type="compositionally biased region" description="Low complexity" evidence="1">
    <location>
        <begin position="2074"/>
        <end position="2088"/>
    </location>
</feature>
<organism evidence="3 4">
    <name type="scientific">Variovorax guangxiensis</name>
    <dbReference type="NCBI Taxonomy" id="1775474"/>
    <lineage>
        <taxon>Bacteria</taxon>
        <taxon>Pseudomonadati</taxon>
        <taxon>Pseudomonadota</taxon>
        <taxon>Betaproteobacteria</taxon>
        <taxon>Burkholderiales</taxon>
        <taxon>Comamonadaceae</taxon>
        <taxon>Variovorax</taxon>
    </lineage>
</organism>
<dbReference type="Pfam" id="PF16013">
    <property type="entry name" value="DUF4781"/>
    <property type="match status" value="1"/>
</dbReference>
<feature type="region of interest" description="Disordered" evidence="1">
    <location>
        <begin position="1492"/>
        <end position="1539"/>
    </location>
</feature>
<evidence type="ECO:0000259" key="2">
    <source>
        <dbReference type="Pfam" id="PF16013"/>
    </source>
</evidence>
<sequence length="3280" mass="347807">MEALAAARAAEELRRQAEAAAKRAAEEARRQAEEARKQAEAARRKAEEARKAAEAAEAKAEKSKAEADQQEATKARGASDAAERDALKQEAASNLKEKQSTLADAKLDDIRQRRADNNPSEATRAAQGEVDAAQKMNAIFEPPANQPKSQPPATSPGTQDLLEKAQTAARPVFKAQANGGDGSKEQKAVVDTAMTNWLQAAEQDMRKASLKALAEGKDPNDAIDKVAADAHDALDKGGVFDPKSIGEYIDKARDGVRADSPEVRQLRGEQYDAAQAGKARVADARSHAQDTDAAATKAEKYAASFGTGGGGNDTIITAQQNAKAEAERLRAVANRAKSELQSAEKAFGTTDPTDPQNPKTNTLGTVDADYNARVADAEVKELSFKYDQAVAGGDAKEIQKADAALRDAQQGQRYMHALRDDLDAKLGASDAENAKTDAESAWNTASLQRPARVTVTEHDGDKTTTRNIDPDGYDPAFWAKPGSEEGKKVQNIEGKYFYVDGDKKTELDPLTAALYAANEKHDAAKARSDQTATALSSVKEDLFGGADGSRAKLDEAGYLDRADKINQRLTDADNAVANAKPENLGRALEQQRAAQADAKALKAMQELRAAERDQAAGKTVDAGKLDDLRVAAREAQRLADAAKPKLSADDEKKMREAQLPAAKEAYDKKAAEVTTLTAPGSKATEAEQQKALDELDALDLSKRDIETQLGLIDAERAWYAARYQYDRTTFAKPQLTMFMDGDKSTTGDVYPKNYDPTWNIKRGEDGKVSAEGLPRGLSPDDIEVHADCNGGYNVTIKKDSKVFGWQQSDQGKMVDFSVRAGTYKMNPATAARWKTSEFGDGDLAKARGARADVEKRLAQAAADAPPQPGAQPAPGPDGKPAPTLNFGDDLAPRKKTVDQNLTDAIKARDKAQADYDAGSGDRTALGNDLDDAKARVTIAQNEQLAVDAAIAWQEANHARQRIEADKRAGRAQMCYATSPQQTADDARDKADAARKDWLSSVNKFHTDTAARDLAAAKSAHEKWKSANPGLAETGSDTWKKLQATQAQSDAAVRYQAAGARDNAYAQQQEFTIQNLPFNQREDKRALYRLFEQNPQVMAQAIMNDQFVQYGGGPIEMKSRTQLENEIGLALGWNPSRSLDAATQADSDRIRQNERLFGKLGDAQKDLLSKMVDKVVEVGGEHARVTVLPVVYALDSDDGGIIKTAIFKVESKDKPGETQLIDEQAWTYKDLTDYRANNSLPVEGVKLVTPEDASYSLDANGNVKLFAGDARTETGWQTFRRETHLDLVVAGVGLVAGVALTVGSFGTLAAPGVMLAAGAFTVLAAGYGVATSVEDLNKLSAHGQSINPANSEQARMDWLNLGLSTVSVPVVGASTRATMAALRAGRAAKAATAAEAAGDAVTAQARAADFARYAQTAQAWGKPAAMASKPLAAGSVYATGEGAYSLAKNWDHMTPAEREQQIMMLGVNAAGFASPIFAKGYVRVHNAIKPPAVSTARPAVSNRPAGTVTDETANTAPTDAALPARPAQSASPKPVDAADTAGAVKPAEAPDALTPFREPPRLSIAWPSTPRVLPADVAGPAALPSIVTDASFNPVMASVRRAGDSADTPGTARAPAGSRSPQDRRGNETTNAADDAPLANAPFVRSAQRIEQKQNAGTKDQTSVKSTPASPAKGDEGSFPAYKPAQDPELGGPTSYPLPATERLGKTNWSDSLLTVFAAGGEAEGVRYYVYPRTVDDNGFVFAAHRDGLPAGTDSPSAAQRASDHARGESSGDFSNVLPAHYATLDEALATVQPEGFVALGDEIAIVHAASIAPDGSVPPSAVMATVKVETTQGGPAKATQVTAHPDRPALRIAYPEGYAPGQPLIYTSANGRRVDLLNTQPGRSEMGINAFRRRVPDLDIFALGERPVRSGDGKPASEAVPIPEGYFAVNGHGLEGIMTGADGNPLTAEGLARAIVAHENYHGQPVLMLSCLSGDGAVPLAQRLATLLGHDVYAATESVVMNNRDQTAPGFVYTRRVSLSNEGSSYNGGALKAGPLQSLPIVGIRENGRTVYDDIALQGAPVYARFRPGLSIEPAGAQPAAPRAASAMPEPPRAARPIAPERPRTAGTGRGDTDTPSVKTGGQPRDPAATGVDAHGAPLPPTTLGTGRSWPQVALRGDRLVAFHQRAGEPGSGLRPLQPSPDEAAVTARITEDPDAGSNVRFAVHPMAPGETMYGGTGVRAKRNNTFGTFAEASAAAQQKGGAWVYRIHPDGSMAPLTKRGRATPEEIMGSVHVGADGRPMPIGIPNVHSAAWRDGATAPAAPSRAAGNHQAGESTGLAMVEPDMDALLEGGSDYTKPRPAYAGPATMRELQASKAPATPEDVEQTHYLAGAGSPDGHAARDIPLRSRFMQWARGQAPSFIGAPDYVGGRYVLASDGAAINQGAPDATFALLDRSHVYSSFETARAAAAAHANAEGSSLVGVVRLIGPKTEMAQVAATGRFTQAQVDGIVGVRPDGAIHPVSISNRQAAHAPKPGEVFVDPHKTMEQNDQVMTPAQKRKIFLKSVGYMVGTGAAFYGAVRFGGAALGLHMTNPALGVAGASLGGYVGARAVFLRYAYEAFFYRGSIAGLKQGGKIRLQKYLNPKDQDTFTLIANIADPAKREASLFQLKSQLDSWHAARRGIQGRHDYAKALRILSRNPDSTAALDTLYKGAIERSARPVIGKRGWLNRIPPALRNDYAQALKAFTANPRDTQAAALLMTAPEVGRGTQHAGFVRGRLLRNVPGADRARYRDAVQTMANKTGDVNAALKTLEGIPLDTVARQTTGARGAFRGIPKADRQTIAMATETLRANPSDERSRAVLDQSPGKLTSPNSPVGRALFGARVLSFGLSHSAGTRLYLNPFFDAPSHQWTWDITTLDGVRQWISNEGSLHYAVGNATGLGASVANRYASIAQARGGHVMSERGSTEAPAPKAGETPPPKATTPPLDKDGNPLPVYKATNGYSWFRRALIGLGNPKAVTHDGVAPDGGPMVKRTFTQRLAQFSSWGDSSGTIGLTISDSIQAYMYIRAGQWDLATPQLLKVASDIGIFRGTQKDYLDEYRSNRQMGPMVYHSRLTNYFNAPLGEARTNPTETSHGWIRRGTAPLVLLGVAVAARVAAEEWSMHEKNKKPQQNQPAPSPAPAPTPSQTTTPVPTPSPTLTFTPTPIPRSTATPNPTPNPKPTPTPKLTPTPTPTPTPTHPQRGGVRFIVDTMQPTAVELQAMLDAGTAQDPLQPVNPALSDFLNVDPGHSQRTKAAEVLLA</sequence>
<feature type="domain" description="DUF4781" evidence="2">
    <location>
        <begin position="1217"/>
        <end position="1390"/>
    </location>
</feature>
<feature type="region of interest" description="Disordered" evidence="1">
    <location>
        <begin position="460"/>
        <end position="484"/>
    </location>
</feature>
<reference evidence="3 4" key="1">
    <citation type="submission" date="2020-08" db="EMBL/GenBank/DDBJ databases">
        <title>Genomic Encyclopedia of Type Strains, Phase IV (KMG-V): Genome sequencing to study the core and pangenomes of soil and plant-associated prokaryotes.</title>
        <authorList>
            <person name="Whitman W."/>
        </authorList>
    </citation>
    <scope>NUCLEOTIDE SEQUENCE [LARGE SCALE GENOMIC DNA]</scope>
    <source>
        <strain evidence="3 4">34/80</strain>
    </source>
</reference>